<dbReference type="Gene3D" id="6.10.250.3150">
    <property type="match status" value="1"/>
</dbReference>
<evidence type="ECO:0000259" key="2">
    <source>
        <dbReference type="Pfam" id="PF02463"/>
    </source>
</evidence>
<evidence type="ECO:0000256" key="1">
    <source>
        <dbReference type="SAM" id="Coils"/>
    </source>
</evidence>
<dbReference type="Gene3D" id="3.40.50.300">
    <property type="entry name" value="P-loop containing nucleotide triphosphate hydrolases"/>
    <property type="match status" value="2"/>
</dbReference>
<dbReference type="InterPro" id="IPR003395">
    <property type="entry name" value="RecF/RecN/SMC_N"/>
</dbReference>
<feature type="coiled-coil region" evidence="1">
    <location>
        <begin position="381"/>
        <end position="460"/>
    </location>
</feature>
<keyword evidence="1" id="KW-0175">Coiled coil</keyword>
<dbReference type="AlphaFoldDB" id="A0A1G2G4M4"/>
<reference evidence="3 4" key="1">
    <citation type="journal article" date="2016" name="Nat. Commun.">
        <title>Thousands of microbial genomes shed light on interconnected biogeochemical processes in an aquifer system.</title>
        <authorList>
            <person name="Anantharaman K."/>
            <person name="Brown C.T."/>
            <person name="Hug L.A."/>
            <person name="Sharon I."/>
            <person name="Castelle C.J."/>
            <person name="Probst A.J."/>
            <person name="Thomas B.C."/>
            <person name="Singh A."/>
            <person name="Wilkins M.J."/>
            <person name="Karaoz U."/>
            <person name="Brodie E.L."/>
            <person name="Williams K.H."/>
            <person name="Hubbard S.S."/>
            <person name="Banfield J.F."/>
        </authorList>
    </citation>
    <scope>NUCLEOTIDE SEQUENCE [LARGE SCALE GENOMIC DNA]</scope>
</reference>
<name>A0A1G2G4M4_9BACT</name>
<proteinExistence type="predicted"/>
<evidence type="ECO:0000313" key="3">
    <source>
        <dbReference type="EMBL" id="OGZ45203.1"/>
    </source>
</evidence>
<dbReference type="EMBL" id="MHNL01000007">
    <property type="protein sequence ID" value="OGZ45203.1"/>
    <property type="molecule type" value="Genomic_DNA"/>
</dbReference>
<comment type="caution">
    <text evidence="3">The sequence shown here is derived from an EMBL/GenBank/DDBJ whole genome shotgun (WGS) entry which is preliminary data.</text>
</comment>
<evidence type="ECO:0000313" key="4">
    <source>
        <dbReference type="Proteomes" id="UP000177785"/>
    </source>
</evidence>
<protein>
    <recommendedName>
        <fullName evidence="2">RecF/RecN/SMC N-terminal domain-containing protein</fullName>
    </recommendedName>
</protein>
<sequence>MRLKKIEIAGFKSFARHVTLEFPTPVVAIVGPNGSGKSNVSEAMRWVLGEQSMKSLRGKRGEDLIFHGSGGASQLGKAMVRITLDNTDRVLPVDFEEVAISREVYRDGANEYKVNGSLVRLKDIIEILSKVGIGGSGHHIISQGEADRILYSSPRERKRMLEDALGLKIYEIKRMEAERKLEATEVNMREVEVVRREIQPHMRFLKVQADKVEASSKFREELKNNLVTYLAKERETVRRDQERLHTAEDPLREEEARMAGEIAELRKNLSTAFLPDNATMLEMRAVEVALTQLDAKHRSFERELGRIEGQLAFFASKRHGTAPLHATVPLSDVAHALGEILTYIETALHSSSFEAFRTQILDLKQHTQKYLHKISEPADAHEEVNENMGELEAEQQKIKTLIQGLEAERKTLAQKRAELEAAYGEAQGTYRVSGERLRSAEEAQNRIKDAIRALAVDAERIKIRAAELSAQETDAVRFLGDTTVPDTAHPFEVGEREELRRKIDRLKIKLEEIGGIDESVLKEYNEIAEREAFLAGELKDLEGTAVSLHALMGELQQNLEREFVQGVERINDEFSKLFTTMFGGGEARLKMVEAQKRKAKDAEVSDEDEELEDVESGVDIAVDLPRKRVKNLDMLSGGERALTSIALLFAMSAVNPPPFLVLDETDAALDEANSQRYGAMLKDLSKKAQLVVITHNRQTMKEAGVLYGVTMGADGVSKLLSIKFEEAREVASR</sequence>
<gene>
    <name evidence="3" type="ORF">A2756_01070</name>
</gene>
<organism evidence="3 4">
    <name type="scientific">Candidatus Ryanbacteria bacterium RIFCSPHIGHO2_01_FULL_48_27</name>
    <dbReference type="NCBI Taxonomy" id="1802115"/>
    <lineage>
        <taxon>Bacteria</taxon>
        <taxon>Candidatus Ryaniibacteriota</taxon>
    </lineage>
</organism>
<dbReference type="PANTHER" id="PTHR43977">
    <property type="entry name" value="STRUCTURAL MAINTENANCE OF CHROMOSOMES PROTEIN 3"/>
    <property type="match status" value="1"/>
</dbReference>
<feature type="domain" description="RecF/RecN/SMC N-terminal" evidence="2">
    <location>
        <begin position="3"/>
        <end position="717"/>
    </location>
</feature>
<dbReference type="STRING" id="1802115.A2756_01070"/>
<dbReference type="Pfam" id="PF02463">
    <property type="entry name" value="SMC_N"/>
    <property type="match status" value="1"/>
</dbReference>
<feature type="coiled-coil region" evidence="1">
    <location>
        <begin position="167"/>
        <end position="194"/>
    </location>
</feature>
<dbReference type="InterPro" id="IPR027417">
    <property type="entry name" value="P-loop_NTPase"/>
</dbReference>
<dbReference type="Proteomes" id="UP000177785">
    <property type="component" value="Unassembled WGS sequence"/>
</dbReference>
<dbReference type="SUPFAM" id="SSF52540">
    <property type="entry name" value="P-loop containing nucleoside triphosphate hydrolases"/>
    <property type="match status" value="1"/>
</dbReference>
<accession>A0A1G2G4M4</accession>